<gene>
    <name evidence="1" type="ORF">OIU84_026410</name>
</gene>
<comment type="caution">
    <text evidence="1">The sequence shown here is derived from an EMBL/GenBank/DDBJ whole genome shotgun (WGS) entry which is preliminary data.</text>
</comment>
<evidence type="ECO:0000313" key="2">
    <source>
        <dbReference type="Proteomes" id="UP001162972"/>
    </source>
</evidence>
<name>A0AAD6KM69_9ROSI</name>
<evidence type="ECO:0000313" key="1">
    <source>
        <dbReference type="EMBL" id="KAJ6425823.1"/>
    </source>
</evidence>
<dbReference type="Proteomes" id="UP001162972">
    <property type="component" value="Chromosome 16"/>
</dbReference>
<dbReference type="EMBL" id="JAPFFJ010000006">
    <property type="protein sequence ID" value="KAJ6425823.1"/>
    <property type="molecule type" value="Genomic_DNA"/>
</dbReference>
<dbReference type="AlphaFoldDB" id="A0AAD6KM69"/>
<proteinExistence type="predicted"/>
<reference evidence="1 2" key="1">
    <citation type="journal article" date="2023" name="Int. J. Mol. Sci.">
        <title>De Novo Assembly and Annotation of 11 Diverse Shrub Willow (Salix) Genomes Reveals Novel Gene Organization in Sex-Linked Regions.</title>
        <authorList>
            <person name="Hyden B."/>
            <person name="Feng K."/>
            <person name="Yates T.B."/>
            <person name="Jawdy S."/>
            <person name="Cereghino C."/>
            <person name="Smart L.B."/>
            <person name="Muchero W."/>
        </authorList>
    </citation>
    <scope>NUCLEOTIDE SEQUENCE [LARGE SCALE GENOMIC DNA]</scope>
    <source>
        <tissue evidence="1">Shoot tip</tissue>
    </source>
</reference>
<accession>A0AAD6KM69</accession>
<organism evidence="1 2">
    <name type="scientific">Salix udensis</name>
    <dbReference type="NCBI Taxonomy" id="889485"/>
    <lineage>
        <taxon>Eukaryota</taxon>
        <taxon>Viridiplantae</taxon>
        <taxon>Streptophyta</taxon>
        <taxon>Embryophyta</taxon>
        <taxon>Tracheophyta</taxon>
        <taxon>Spermatophyta</taxon>
        <taxon>Magnoliopsida</taxon>
        <taxon>eudicotyledons</taxon>
        <taxon>Gunneridae</taxon>
        <taxon>Pentapetalae</taxon>
        <taxon>rosids</taxon>
        <taxon>fabids</taxon>
        <taxon>Malpighiales</taxon>
        <taxon>Salicaceae</taxon>
        <taxon>Saliceae</taxon>
        <taxon>Salix</taxon>
    </lineage>
</organism>
<sequence>MSEPSILRELIEAAPEIPDDFGKNTREMVALRCLEDLFCRSDSGSCECPYCKEVIRFTISAFTYISIRFE</sequence>
<protein>
    <submittedName>
        <fullName evidence="1">Uncharacterized protein</fullName>
    </submittedName>
</protein>
<keyword evidence="2" id="KW-1185">Reference proteome</keyword>